<evidence type="ECO:0000313" key="1">
    <source>
        <dbReference type="EMBL" id="GAI98969.1"/>
    </source>
</evidence>
<proteinExistence type="predicted"/>
<dbReference type="EMBL" id="BARW01025053">
    <property type="protein sequence ID" value="GAI98969.1"/>
    <property type="molecule type" value="Genomic_DNA"/>
</dbReference>
<organism evidence="1">
    <name type="scientific">marine sediment metagenome</name>
    <dbReference type="NCBI Taxonomy" id="412755"/>
    <lineage>
        <taxon>unclassified sequences</taxon>
        <taxon>metagenomes</taxon>
        <taxon>ecological metagenomes</taxon>
    </lineage>
</organism>
<name>X1V2X1_9ZZZZ</name>
<protein>
    <submittedName>
        <fullName evidence="1">Uncharacterized protein</fullName>
    </submittedName>
</protein>
<comment type="caution">
    <text evidence="1">The sequence shown here is derived from an EMBL/GenBank/DDBJ whole genome shotgun (WGS) entry which is preliminary data.</text>
</comment>
<gene>
    <name evidence="1" type="ORF">S12H4_41162</name>
</gene>
<accession>X1V2X1</accession>
<sequence>EVWSKGGTYWGYNQIVSFTTDSLDAFRESFNCGFKFRFVENDSRENALSRAKETFTRLSLELVDAGKTFAAICMRLNGNSLVYLNAHKPEEKEGCLLTLLKLPTKLFSSASAN</sequence>
<dbReference type="AlphaFoldDB" id="X1V2X1"/>
<feature type="non-terminal residue" evidence="1">
    <location>
        <position position="1"/>
    </location>
</feature>
<reference evidence="1" key="1">
    <citation type="journal article" date="2014" name="Front. Microbiol.">
        <title>High frequency of phylogenetically diverse reductive dehalogenase-homologous genes in deep subseafloor sedimentary metagenomes.</title>
        <authorList>
            <person name="Kawai M."/>
            <person name="Futagami T."/>
            <person name="Toyoda A."/>
            <person name="Takaki Y."/>
            <person name="Nishi S."/>
            <person name="Hori S."/>
            <person name="Arai W."/>
            <person name="Tsubouchi T."/>
            <person name="Morono Y."/>
            <person name="Uchiyama I."/>
            <person name="Ito T."/>
            <person name="Fujiyama A."/>
            <person name="Inagaki F."/>
            <person name="Takami H."/>
        </authorList>
    </citation>
    <scope>NUCLEOTIDE SEQUENCE</scope>
    <source>
        <strain evidence="1">Expedition CK06-06</strain>
    </source>
</reference>